<keyword evidence="1" id="KW-0472">Membrane</keyword>
<dbReference type="Proteomes" id="UP000251842">
    <property type="component" value="Chromosome"/>
</dbReference>
<dbReference type="Pfam" id="PF00149">
    <property type="entry name" value="Metallophos"/>
    <property type="match status" value="1"/>
</dbReference>
<dbReference type="KEGG" id="lue:DCD74_00630"/>
<evidence type="ECO:0000313" key="3">
    <source>
        <dbReference type="EMBL" id="AXA83392.1"/>
    </source>
</evidence>
<protein>
    <submittedName>
        <fullName evidence="3">Metallophosphoesterase</fullName>
    </submittedName>
</protein>
<dbReference type="Gene3D" id="3.60.21.10">
    <property type="match status" value="1"/>
</dbReference>
<name>A0A344J2Y2_9GAMM</name>
<sequence>MRCARTTEPVRQRRIFRDLVPARWRRWGWLASALLGVGLLVLVYGLFVEPRRLVERDHVLQLPHWPKACDGLRVDVVSDIHTGSFGNGTGNLDRVVARLRASNADIVLMAGDYVILKVLFGGYVPGRVFAHHVAPLAADKRVYAVLGNHDWWKDGRQVSAALTGVGVEMIDNASIPVVHGECRFYLAGLGDELEGSPDIDMAYGGIPADAPVIALMHEPATFARIPARTALSVAGHTHGGQINPFSSPWRTAEYAPHSHWLRGQVRDGGRLLFVTPGIGTSILPIRIGVTPEISRLTLKRQPERAAE</sequence>
<organism evidence="3 4">
    <name type="scientific">Solilutibacter oculi</name>
    <dbReference type="NCBI Taxonomy" id="2698682"/>
    <lineage>
        <taxon>Bacteria</taxon>
        <taxon>Pseudomonadati</taxon>
        <taxon>Pseudomonadota</taxon>
        <taxon>Gammaproteobacteria</taxon>
        <taxon>Lysobacterales</taxon>
        <taxon>Lysobacteraceae</taxon>
        <taxon>Solilutibacter</taxon>
    </lineage>
</organism>
<dbReference type="GO" id="GO:0016787">
    <property type="term" value="F:hydrolase activity"/>
    <property type="evidence" value="ECO:0007669"/>
    <property type="project" value="InterPro"/>
</dbReference>
<feature type="domain" description="Calcineurin-like phosphoesterase" evidence="2">
    <location>
        <begin position="72"/>
        <end position="238"/>
    </location>
</feature>
<evidence type="ECO:0000313" key="4">
    <source>
        <dbReference type="Proteomes" id="UP000251842"/>
    </source>
</evidence>
<dbReference type="InterPro" id="IPR029052">
    <property type="entry name" value="Metallo-depent_PP-like"/>
</dbReference>
<evidence type="ECO:0000256" key="1">
    <source>
        <dbReference type="SAM" id="Phobius"/>
    </source>
</evidence>
<dbReference type="InterPro" id="IPR051158">
    <property type="entry name" value="Metallophosphoesterase_sf"/>
</dbReference>
<accession>A0A344J2Y2</accession>
<dbReference type="PANTHER" id="PTHR31302:SF0">
    <property type="entry name" value="TRANSMEMBRANE PROTEIN WITH METALLOPHOSPHOESTERASE DOMAIN"/>
    <property type="match status" value="1"/>
</dbReference>
<feature type="transmembrane region" description="Helical" evidence="1">
    <location>
        <begin position="27"/>
        <end position="47"/>
    </location>
</feature>
<keyword evidence="1" id="KW-1133">Transmembrane helix</keyword>
<proteinExistence type="predicted"/>
<dbReference type="PANTHER" id="PTHR31302">
    <property type="entry name" value="TRANSMEMBRANE PROTEIN WITH METALLOPHOSPHOESTERASE DOMAIN-RELATED"/>
    <property type="match status" value="1"/>
</dbReference>
<dbReference type="AlphaFoldDB" id="A0A344J2Y2"/>
<evidence type="ECO:0000259" key="2">
    <source>
        <dbReference type="Pfam" id="PF00149"/>
    </source>
</evidence>
<keyword evidence="1" id="KW-0812">Transmembrane</keyword>
<dbReference type="InterPro" id="IPR004843">
    <property type="entry name" value="Calcineurin-like_PHP"/>
</dbReference>
<dbReference type="SUPFAM" id="SSF56300">
    <property type="entry name" value="Metallo-dependent phosphatases"/>
    <property type="match status" value="1"/>
</dbReference>
<keyword evidence="4" id="KW-1185">Reference proteome</keyword>
<gene>
    <name evidence="3" type="ORF">DCD74_00630</name>
</gene>
<reference evidence="4" key="1">
    <citation type="submission" date="2018-05" db="EMBL/GenBank/DDBJ databases">
        <title>Luteimonas pekinense sp. nov., isolated from human Meibomian gland secretions, Beijing, China.</title>
        <authorList>
            <person name="Wen T."/>
            <person name="Bai H."/>
            <person name="Lv H."/>
        </authorList>
    </citation>
    <scope>NUCLEOTIDE SEQUENCE [LARGE SCALE GENOMIC DNA]</scope>
    <source>
        <strain evidence="4">83-4</strain>
    </source>
</reference>
<dbReference type="OrthoDB" id="9780884at2"/>
<dbReference type="EMBL" id="CP029556">
    <property type="protein sequence ID" value="AXA83392.1"/>
    <property type="molecule type" value="Genomic_DNA"/>
</dbReference>